<keyword evidence="1" id="KW-0596">Phosphopantetheine</keyword>
<accession>K7W599</accession>
<evidence type="ECO:0000259" key="5">
    <source>
        <dbReference type="PROSITE" id="PS52004"/>
    </source>
</evidence>
<dbReference type="GO" id="GO:0006633">
    <property type="term" value="P:fatty acid biosynthetic process"/>
    <property type="evidence" value="ECO:0007669"/>
    <property type="project" value="TreeGrafter"/>
</dbReference>
<evidence type="ECO:0000256" key="1">
    <source>
        <dbReference type="ARBA" id="ARBA00022450"/>
    </source>
</evidence>
<dbReference type="InterPro" id="IPR030834">
    <property type="entry name" value="PKS_assoc_dom"/>
</dbReference>
<dbReference type="Pfam" id="PF02801">
    <property type="entry name" value="Ketoacyl-synt_C"/>
    <property type="match status" value="1"/>
</dbReference>
<feature type="region of interest" description="Disordered" evidence="4">
    <location>
        <begin position="608"/>
        <end position="642"/>
    </location>
</feature>
<name>K7W599_9DINO</name>
<keyword evidence="2" id="KW-0597">Phosphoprotein</keyword>
<dbReference type="PROSITE" id="PS52004">
    <property type="entry name" value="KS3_2"/>
    <property type="match status" value="1"/>
</dbReference>
<feature type="region of interest" description="Disordered" evidence="4">
    <location>
        <begin position="32"/>
        <end position="54"/>
    </location>
</feature>
<dbReference type="CDD" id="cd00833">
    <property type="entry name" value="PKS"/>
    <property type="match status" value="1"/>
</dbReference>
<dbReference type="EMBL" id="JX068838">
    <property type="protein sequence ID" value="AFW98413.1"/>
    <property type="molecule type" value="mRNA"/>
</dbReference>
<keyword evidence="3" id="KW-0808">Transferase</keyword>
<comment type="similarity">
    <text evidence="3">Belongs to the thiolase-like superfamily. Beta-ketoacyl-ACP synthases family.</text>
</comment>
<feature type="compositionally biased region" description="Polar residues" evidence="4">
    <location>
        <begin position="625"/>
        <end position="642"/>
    </location>
</feature>
<proteinExistence type="evidence at transcript level"/>
<dbReference type="Gene3D" id="3.40.47.10">
    <property type="match status" value="1"/>
</dbReference>
<dbReference type="SUPFAM" id="SSF53901">
    <property type="entry name" value="Thiolase-like"/>
    <property type="match status" value="1"/>
</dbReference>
<dbReference type="PANTHER" id="PTHR43775:SF37">
    <property type="entry name" value="SI:DKEY-61P9.11"/>
    <property type="match status" value="1"/>
</dbReference>
<feature type="domain" description="Ketosynthase family 3 (KS3)" evidence="5">
    <location>
        <begin position="343"/>
        <end position="783"/>
    </location>
</feature>
<dbReference type="InterPro" id="IPR050091">
    <property type="entry name" value="PKS_NRPS_Biosynth_Enz"/>
</dbReference>
<dbReference type="NCBIfam" id="TIGR04556">
    <property type="entry name" value="PKS_assoc"/>
    <property type="match status" value="1"/>
</dbReference>
<dbReference type="InterPro" id="IPR014030">
    <property type="entry name" value="Ketoacyl_synth_N"/>
</dbReference>
<dbReference type="AlphaFoldDB" id="K7W599"/>
<reference evidence="6" key="1">
    <citation type="journal article" date="2012" name="PLoS ONE">
        <title>Putative monofunctional type I polyketide synthase units: a dinoflagellate-specific feature?</title>
        <authorList>
            <person name="Eichholz K."/>
            <person name="Beszteri B."/>
            <person name="John U."/>
        </authorList>
    </citation>
    <scope>NUCLEOTIDE SEQUENCE</scope>
    <source>
        <strain evidence="6">AOSH2</strain>
    </source>
</reference>
<dbReference type="InterPro" id="IPR016039">
    <property type="entry name" value="Thiolase-like"/>
</dbReference>
<evidence type="ECO:0000256" key="3">
    <source>
        <dbReference type="RuleBase" id="RU003694"/>
    </source>
</evidence>
<dbReference type="SMART" id="SM00825">
    <property type="entry name" value="PKS_KS"/>
    <property type="match status" value="1"/>
</dbReference>
<organism evidence="6">
    <name type="scientific">Alexandrium ostenfeldii</name>
    <dbReference type="NCBI Taxonomy" id="40986"/>
    <lineage>
        <taxon>Eukaryota</taxon>
        <taxon>Sar</taxon>
        <taxon>Alveolata</taxon>
        <taxon>Dinophyceae</taxon>
        <taxon>Gonyaulacales</taxon>
        <taxon>Pyrocystaceae</taxon>
        <taxon>Alexandrium</taxon>
    </lineage>
</organism>
<dbReference type="PANTHER" id="PTHR43775">
    <property type="entry name" value="FATTY ACID SYNTHASE"/>
    <property type="match status" value="1"/>
</dbReference>
<dbReference type="InterPro" id="IPR014031">
    <property type="entry name" value="Ketoacyl_synth_C"/>
</dbReference>
<evidence type="ECO:0000313" key="6">
    <source>
        <dbReference type="EMBL" id="AFW98413.1"/>
    </source>
</evidence>
<protein>
    <submittedName>
        <fullName evidence="6">Type I polyketide synthase</fullName>
    </submittedName>
</protein>
<feature type="compositionally biased region" description="Basic and acidic residues" evidence="4">
    <location>
        <begin position="608"/>
        <end position="617"/>
    </location>
</feature>
<evidence type="ECO:0000256" key="4">
    <source>
        <dbReference type="SAM" id="MobiDB-lite"/>
    </source>
</evidence>
<dbReference type="InterPro" id="IPR020841">
    <property type="entry name" value="PKS_Beta-ketoAc_synthase_dom"/>
</dbReference>
<dbReference type="GO" id="GO:0004312">
    <property type="term" value="F:fatty acid synthase activity"/>
    <property type="evidence" value="ECO:0007669"/>
    <property type="project" value="TreeGrafter"/>
</dbReference>
<evidence type="ECO:0000256" key="2">
    <source>
        <dbReference type="ARBA" id="ARBA00022553"/>
    </source>
</evidence>
<dbReference type="Pfam" id="PF00109">
    <property type="entry name" value="ketoacyl-synt"/>
    <property type="match status" value="2"/>
</dbReference>
<sequence>MGSEEEWAMTASWEERPDRILKELEGRLVEIHSLPEKLSPNDETAEHDESAGPRDLNGQCGRCLKWDLKEEKYLVHTFEGVLVGVPEDNLMEYEPMDPEEGGFDIAWPASAPMSYGLFGGMVTECLVSKGYCVVQMFTNKAVRDSAVEVAQELPGFEKMKAEFEVGYLGNENITRCAVIETDAPDKLLEDGLAYCDRDLTNMGMLLTPTASSVFGFEPYSRSNAFVRTPYTEEGQRPVALEDADFSDQNVEKFLAWIMRRRLSLIHLIENDGGTFELYPKEHLKMDSVRLPLQKSRMIIFRHDLMGYSYQPQGESLALQMWLMEPPKEIKFFQLSTPPGIQGVERVNIVAGTERFPGNCENCNETICMFNQGTDTLCEVPFMRFDKDLYCMEDRDAILWGKAYVMHGSFVADDLLISFDNEFFGYSVEEAEAIAPSQRWVLEVGYETLYKAGWSKKDLLGQRIGTFIGDSCGEWNQIYWKQDKHVYSCNLNAVTCTRLASCLNLTGPNVSVDTACSASLVAANSAMHMMRRHTYRKKDEMPLTYQRPQSELNYAVCMGILCMIHPAGWIGECSATMLSMRGRCFTFDSSADGFIRGEGCCSAYIRSDHDDHRTDPSDRPLATVMGSATNQDGRSASLTAPHGPSQQECIRQCLREGNLPCGEVMLTECHGTGTALGDPIEVGANRGVMFGNRDLPLMHCTSKSHVGHEEANAGTCGLLKVMLMLNQGCATPNPHLRALNPHLDVHDYPVIFINEICCTQMQNQVYGVSSFGFGGSNSRADCWAEVEKGTQKHGSRTVLDRNESYYWIDKVMRNVGTEQEFDGFMHGKAGH</sequence>